<reference evidence="3" key="1">
    <citation type="submission" date="2025-08" db="UniProtKB">
        <authorList>
            <consortium name="RefSeq"/>
        </authorList>
    </citation>
    <scope>IDENTIFICATION</scope>
</reference>
<dbReference type="OrthoDB" id="10050612at2759"/>
<dbReference type="FunCoup" id="A0A6J2UZR7">
    <property type="interactions" value="1517"/>
</dbReference>
<dbReference type="AlphaFoldDB" id="A0A6J2UZR7"/>
<evidence type="ECO:0000256" key="1">
    <source>
        <dbReference type="SAM" id="MobiDB-lite"/>
    </source>
</evidence>
<evidence type="ECO:0000313" key="3">
    <source>
        <dbReference type="RefSeq" id="XP_030625078.1"/>
    </source>
</evidence>
<dbReference type="GeneID" id="115807990"/>
<name>A0A6J2UZR7_CHACN</name>
<dbReference type="Pfam" id="PF03670">
    <property type="entry name" value="UPF0184"/>
    <property type="match status" value="1"/>
</dbReference>
<protein>
    <submittedName>
        <fullName evidence="3">Bublin coiled-coil protein</fullName>
    </submittedName>
</protein>
<dbReference type="Proteomes" id="UP000504632">
    <property type="component" value="Chromosome 3"/>
</dbReference>
<organism evidence="2 3">
    <name type="scientific">Chanos chanos</name>
    <name type="common">Milkfish</name>
    <name type="synonym">Mugil chanos</name>
    <dbReference type="NCBI Taxonomy" id="29144"/>
    <lineage>
        <taxon>Eukaryota</taxon>
        <taxon>Metazoa</taxon>
        <taxon>Chordata</taxon>
        <taxon>Craniata</taxon>
        <taxon>Vertebrata</taxon>
        <taxon>Euteleostomi</taxon>
        <taxon>Actinopterygii</taxon>
        <taxon>Neopterygii</taxon>
        <taxon>Teleostei</taxon>
        <taxon>Ostariophysi</taxon>
        <taxon>Gonorynchiformes</taxon>
        <taxon>Chanidae</taxon>
        <taxon>Chanos</taxon>
    </lineage>
</organism>
<dbReference type="PANTHER" id="PTHR34344">
    <property type="entry name" value="UPF0184 PROTEIN C9ORF16"/>
    <property type="match status" value="1"/>
</dbReference>
<dbReference type="InterPro" id="IPR005374">
    <property type="entry name" value="BBLN_eukaryota"/>
</dbReference>
<keyword evidence="2" id="KW-1185">Reference proteome</keyword>
<proteinExistence type="predicted"/>
<dbReference type="InParanoid" id="A0A6J2UZR7"/>
<dbReference type="RefSeq" id="XP_030625078.1">
    <property type="nucleotide sequence ID" value="XM_030769218.1"/>
</dbReference>
<dbReference type="PANTHER" id="PTHR34344:SF1">
    <property type="entry name" value="BUBLIN COILED-COIL PROTEIN"/>
    <property type="match status" value="1"/>
</dbReference>
<sequence length="98" mass="11070">MSGPNGDPNITIDDRIIDDEDEFSEEEYAAINTMLDEINSCLDDLEQRNDTLNGKLHELLESNRQARQEFRAQCNKGTEDQQQPPPPPPNADQSPTVE</sequence>
<accession>A0A6J2UZR7</accession>
<gene>
    <name evidence="3" type="primary">bbln</name>
</gene>
<evidence type="ECO:0000313" key="2">
    <source>
        <dbReference type="Proteomes" id="UP000504632"/>
    </source>
</evidence>
<dbReference type="CTD" id="79095"/>
<feature type="region of interest" description="Disordered" evidence="1">
    <location>
        <begin position="64"/>
        <end position="98"/>
    </location>
</feature>